<keyword evidence="4" id="KW-0249">Electron transport</keyword>
<keyword evidence="11" id="KW-1185">Reference proteome</keyword>
<dbReference type="PANTHER" id="PTHR45663">
    <property type="entry name" value="GEO12009P1"/>
    <property type="match status" value="1"/>
</dbReference>
<evidence type="ECO:0000256" key="8">
    <source>
        <dbReference type="PIRNR" id="PIRNR000077"/>
    </source>
</evidence>
<evidence type="ECO:0000256" key="6">
    <source>
        <dbReference type="ARBA" id="ARBA00023284"/>
    </source>
</evidence>
<dbReference type="NCBIfam" id="TIGR01068">
    <property type="entry name" value="thioredoxin"/>
    <property type="match status" value="1"/>
</dbReference>
<accession>A0ABV9MRS5</accession>
<dbReference type="Pfam" id="PF00085">
    <property type="entry name" value="Thioredoxin"/>
    <property type="match status" value="1"/>
</dbReference>
<keyword evidence="3" id="KW-0813">Transport</keyword>
<reference evidence="11" key="1">
    <citation type="journal article" date="2019" name="Int. J. Syst. Evol. Microbiol.">
        <title>The Global Catalogue of Microorganisms (GCM) 10K type strain sequencing project: providing services to taxonomists for standard genome sequencing and annotation.</title>
        <authorList>
            <consortium name="The Broad Institute Genomics Platform"/>
            <consortium name="The Broad Institute Genome Sequencing Center for Infectious Disease"/>
            <person name="Wu L."/>
            <person name="Ma J."/>
        </authorList>
    </citation>
    <scope>NUCLEOTIDE SEQUENCE [LARGE SCALE GENOMIC DNA]</scope>
    <source>
        <strain evidence="11">CGMCC 1.19032</strain>
    </source>
</reference>
<sequence length="103" mass="11861">MKNLTNSTFDQTVASGLHLVDFWAPWCGPCRMQTPILEELDKEYSDDILQISKINVDEEGELAVRYGIQSIPTMMIFKDGRPVDRLIGVRMKPQLEEVLKQFM</sequence>
<dbReference type="RefSeq" id="WP_204655032.1">
    <property type="nucleotide sequence ID" value="NZ_JAFBFD010000051.1"/>
</dbReference>
<keyword evidence="5" id="KW-1015">Disulfide bond</keyword>
<dbReference type="InterPro" id="IPR036249">
    <property type="entry name" value="Thioredoxin-like_sf"/>
</dbReference>
<dbReference type="PIRSF" id="PIRSF000077">
    <property type="entry name" value="Thioredoxin"/>
    <property type="match status" value="1"/>
</dbReference>
<dbReference type="PANTHER" id="PTHR45663:SF11">
    <property type="entry name" value="GEO12009P1"/>
    <property type="match status" value="1"/>
</dbReference>
<keyword evidence="6" id="KW-0676">Redox-active center</keyword>
<evidence type="ECO:0000313" key="11">
    <source>
        <dbReference type="Proteomes" id="UP001595969"/>
    </source>
</evidence>
<evidence type="ECO:0000256" key="4">
    <source>
        <dbReference type="ARBA" id="ARBA00022982"/>
    </source>
</evidence>
<dbReference type="Proteomes" id="UP001595969">
    <property type="component" value="Unassembled WGS sequence"/>
</dbReference>
<dbReference type="PROSITE" id="PS00194">
    <property type="entry name" value="THIOREDOXIN_1"/>
    <property type="match status" value="1"/>
</dbReference>
<evidence type="ECO:0000256" key="7">
    <source>
        <dbReference type="NCBIfam" id="TIGR01068"/>
    </source>
</evidence>
<dbReference type="InterPro" id="IPR013766">
    <property type="entry name" value="Thioredoxin_domain"/>
</dbReference>
<organism evidence="10 11">
    <name type="scientific">Enterococcus lemanii</name>
    <dbReference type="NCBI Taxonomy" id="1159752"/>
    <lineage>
        <taxon>Bacteria</taxon>
        <taxon>Bacillati</taxon>
        <taxon>Bacillota</taxon>
        <taxon>Bacilli</taxon>
        <taxon>Lactobacillales</taxon>
        <taxon>Enterococcaceae</taxon>
        <taxon>Enterococcus</taxon>
    </lineage>
</organism>
<name>A0ABV9MRS5_9ENTE</name>
<evidence type="ECO:0000259" key="9">
    <source>
        <dbReference type="PROSITE" id="PS51352"/>
    </source>
</evidence>
<comment type="caution">
    <text evidence="10">The sequence shown here is derived from an EMBL/GenBank/DDBJ whole genome shotgun (WGS) entry which is preliminary data.</text>
</comment>
<dbReference type="InterPro" id="IPR017937">
    <property type="entry name" value="Thioredoxin_CS"/>
</dbReference>
<dbReference type="PRINTS" id="PR00421">
    <property type="entry name" value="THIOREDOXIN"/>
</dbReference>
<comment type="similarity">
    <text evidence="1 8">Belongs to the thioredoxin family.</text>
</comment>
<dbReference type="CDD" id="cd02947">
    <property type="entry name" value="TRX_family"/>
    <property type="match status" value="1"/>
</dbReference>
<evidence type="ECO:0000256" key="2">
    <source>
        <dbReference type="ARBA" id="ARBA00020570"/>
    </source>
</evidence>
<evidence type="ECO:0000313" key="10">
    <source>
        <dbReference type="EMBL" id="MFC4718666.1"/>
    </source>
</evidence>
<dbReference type="PROSITE" id="PS51352">
    <property type="entry name" value="THIOREDOXIN_2"/>
    <property type="match status" value="1"/>
</dbReference>
<dbReference type="SUPFAM" id="SSF52833">
    <property type="entry name" value="Thioredoxin-like"/>
    <property type="match status" value="1"/>
</dbReference>
<dbReference type="InterPro" id="IPR005746">
    <property type="entry name" value="Thioredoxin"/>
</dbReference>
<proteinExistence type="inferred from homology"/>
<protein>
    <recommendedName>
        <fullName evidence="2 7">Thioredoxin</fullName>
    </recommendedName>
</protein>
<dbReference type="EMBL" id="JBHSGS010000015">
    <property type="protein sequence ID" value="MFC4718666.1"/>
    <property type="molecule type" value="Genomic_DNA"/>
</dbReference>
<feature type="domain" description="Thioredoxin" evidence="9">
    <location>
        <begin position="1"/>
        <end position="103"/>
    </location>
</feature>
<dbReference type="Gene3D" id="3.40.30.10">
    <property type="entry name" value="Glutaredoxin"/>
    <property type="match status" value="1"/>
</dbReference>
<gene>
    <name evidence="10" type="primary">trxA</name>
    <name evidence="10" type="ORF">ACFO5I_02760</name>
</gene>
<evidence type="ECO:0000256" key="3">
    <source>
        <dbReference type="ARBA" id="ARBA00022448"/>
    </source>
</evidence>
<evidence type="ECO:0000256" key="5">
    <source>
        <dbReference type="ARBA" id="ARBA00023157"/>
    </source>
</evidence>
<evidence type="ECO:0000256" key="1">
    <source>
        <dbReference type="ARBA" id="ARBA00008987"/>
    </source>
</evidence>